<reference evidence="2" key="1">
    <citation type="submission" date="2020-08" db="EMBL/GenBank/DDBJ databases">
        <title>Multicomponent nature underlies the extraordinary mechanical properties of spider dragline silk.</title>
        <authorList>
            <person name="Kono N."/>
            <person name="Nakamura H."/>
            <person name="Mori M."/>
            <person name="Yoshida Y."/>
            <person name="Ohtoshi R."/>
            <person name="Malay A.D."/>
            <person name="Moran D.A.P."/>
            <person name="Tomita M."/>
            <person name="Numata K."/>
            <person name="Arakawa K."/>
        </authorList>
    </citation>
    <scope>NUCLEOTIDE SEQUENCE</scope>
</reference>
<dbReference type="Proteomes" id="UP000887159">
    <property type="component" value="Unassembled WGS sequence"/>
</dbReference>
<feature type="region of interest" description="Disordered" evidence="1">
    <location>
        <begin position="46"/>
        <end position="82"/>
    </location>
</feature>
<name>A0A8X6RJN5_TRICX</name>
<sequence length="82" mass="9698">MIYKFHDLELYEDITLVRTIKTSRVGWLVHLYRYADAVLTKKVTFSKTKGTRRRGRPPTRCLDDVEKRSQNNGNQSMEGHRD</sequence>
<evidence type="ECO:0000313" key="2">
    <source>
        <dbReference type="EMBL" id="GFX90612.1"/>
    </source>
</evidence>
<organism evidence="2 3">
    <name type="scientific">Trichonephila clavipes</name>
    <name type="common">Golden silk orbweaver</name>
    <name type="synonym">Nephila clavipes</name>
    <dbReference type="NCBI Taxonomy" id="2585209"/>
    <lineage>
        <taxon>Eukaryota</taxon>
        <taxon>Metazoa</taxon>
        <taxon>Ecdysozoa</taxon>
        <taxon>Arthropoda</taxon>
        <taxon>Chelicerata</taxon>
        <taxon>Arachnida</taxon>
        <taxon>Araneae</taxon>
        <taxon>Araneomorphae</taxon>
        <taxon>Entelegynae</taxon>
        <taxon>Araneoidea</taxon>
        <taxon>Nephilidae</taxon>
        <taxon>Trichonephila</taxon>
    </lineage>
</organism>
<dbReference type="AlphaFoldDB" id="A0A8X6RJN5"/>
<comment type="caution">
    <text evidence="2">The sequence shown here is derived from an EMBL/GenBank/DDBJ whole genome shotgun (WGS) entry which is preliminary data.</text>
</comment>
<keyword evidence="3" id="KW-1185">Reference proteome</keyword>
<accession>A0A8X6RJN5</accession>
<proteinExistence type="predicted"/>
<feature type="compositionally biased region" description="Polar residues" evidence="1">
    <location>
        <begin position="70"/>
        <end position="82"/>
    </location>
</feature>
<gene>
    <name evidence="2" type="ORF">TNCV_3194301</name>
</gene>
<protein>
    <submittedName>
        <fullName evidence="2">Uncharacterized protein</fullName>
    </submittedName>
</protein>
<dbReference type="EMBL" id="BMAU01021103">
    <property type="protein sequence ID" value="GFX90612.1"/>
    <property type="molecule type" value="Genomic_DNA"/>
</dbReference>
<evidence type="ECO:0000313" key="3">
    <source>
        <dbReference type="Proteomes" id="UP000887159"/>
    </source>
</evidence>
<evidence type="ECO:0000256" key="1">
    <source>
        <dbReference type="SAM" id="MobiDB-lite"/>
    </source>
</evidence>